<dbReference type="RefSeq" id="WP_133604288.1">
    <property type="nucleotide sequence ID" value="NZ_JAUFPJ010000008.1"/>
</dbReference>
<dbReference type="AlphaFoldDB" id="A0A4R6MY51"/>
<evidence type="ECO:0000259" key="6">
    <source>
        <dbReference type="Pfam" id="PF04932"/>
    </source>
</evidence>
<feature type="transmembrane region" description="Helical" evidence="5">
    <location>
        <begin position="169"/>
        <end position="188"/>
    </location>
</feature>
<dbReference type="GO" id="GO:0016020">
    <property type="term" value="C:membrane"/>
    <property type="evidence" value="ECO:0007669"/>
    <property type="project" value="UniProtKB-SubCell"/>
</dbReference>
<evidence type="ECO:0000256" key="2">
    <source>
        <dbReference type="ARBA" id="ARBA00022692"/>
    </source>
</evidence>
<comment type="subcellular location">
    <subcellularLocation>
        <location evidence="1">Membrane</location>
        <topology evidence="1">Multi-pass membrane protein</topology>
    </subcellularLocation>
</comment>
<dbReference type="EMBL" id="SNXE01000007">
    <property type="protein sequence ID" value="TDP07484.1"/>
    <property type="molecule type" value="Genomic_DNA"/>
</dbReference>
<evidence type="ECO:0000256" key="3">
    <source>
        <dbReference type="ARBA" id="ARBA00022989"/>
    </source>
</evidence>
<feature type="transmembrane region" description="Helical" evidence="5">
    <location>
        <begin position="381"/>
        <end position="404"/>
    </location>
</feature>
<keyword evidence="7" id="KW-0436">Ligase</keyword>
<gene>
    <name evidence="7" type="ORF">DFR39_10717</name>
</gene>
<reference evidence="7 8" key="1">
    <citation type="submission" date="2019-03" db="EMBL/GenBank/DDBJ databases">
        <title>Genomic Encyclopedia of Type Strains, Phase IV (KMG-IV): sequencing the most valuable type-strain genomes for metagenomic binning, comparative biology and taxonomic classification.</title>
        <authorList>
            <person name="Goeker M."/>
        </authorList>
    </citation>
    <scope>NUCLEOTIDE SEQUENCE [LARGE SCALE GENOMIC DNA]</scope>
    <source>
        <strain evidence="7 8">DSM 25082</strain>
    </source>
</reference>
<feature type="transmembrane region" description="Helical" evidence="5">
    <location>
        <begin position="114"/>
        <end position="135"/>
    </location>
</feature>
<evidence type="ECO:0000256" key="5">
    <source>
        <dbReference type="SAM" id="Phobius"/>
    </source>
</evidence>
<dbReference type="PANTHER" id="PTHR37422">
    <property type="entry name" value="TEICHURONIC ACID BIOSYNTHESIS PROTEIN TUAE"/>
    <property type="match status" value="1"/>
</dbReference>
<feature type="transmembrane region" description="Helical" evidence="5">
    <location>
        <begin position="39"/>
        <end position="56"/>
    </location>
</feature>
<accession>A0A4R6MY51</accession>
<sequence>MEVVVFYAIYIGAALLFAVAAVFAVGGALHAGTRKPQGFVVYFAVVMVIVMIANTTSSGRNLMLPDAQVLMPSGASEGTGWAKWLQRGLILFLLAASFERLARFAFQPRVPGRPIGLMLTFGCCWLATVALPAAFGTRPSIEHEYLYSLIIGMAAMTTDEKGGWTAIRVCRNALLVFVCLSLLMLFVRREMVLAPYVGGLIPAFPWRYSGMAASPNAMGPLCVLLLLALRTLPFERRVLQRCAVLLVLISLFLTQSKSSWLAGLFCWGGLLALERRGQLRQALADPRRRHGIQLLLIGVGFFVAALGLVLAAGLLQSQVDRFLTTRAGGDMLTLTGRNEIWAIALDTFSRNVWFGYGPTIWDPYFRMLIGVPAAFHAHNQYINVLAASGLVGALGFAAYFIALVRRLWTRLAAYNGFALGLFLLILIRSISEVPFSLERLSNESLMHLVFLMLLAGAPEGGRSVAKPSIAGSAT</sequence>
<protein>
    <submittedName>
        <fullName evidence="7">O-antigen ligase</fullName>
    </submittedName>
</protein>
<dbReference type="InterPro" id="IPR007016">
    <property type="entry name" value="O-antigen_ligase-rel_domated"/>
</dbReference>
<keyword evidence="3 5" id="KW-1133">Transmembrane helix</keyword>
<feature type="domain" description="O-antigen ligase-related" evidence="6">
    <location>
        <begin position="243"/>
        <end position="396"/>
    </location>
</feature>
<dbReference type="InterPro" id="IPR051533">
    <property type="entry name" value="WaaL-like"/>
</dbReference>
<keyword evidence="4 5" id="KW-0472">Membrane</keyword>
<feature type="transmembrane region" description="Helical" evidence="5">
    <location>
        <begin position="6"/>
        <end position="27"/>
    </location>
</feature>
<evidence type="ECO:0000256" key="4">
    <source>
        <dbReference type="ARBA" id="ARBA00023136"/>
    </source>
</evidence>
<keyword evidence="2 5" id="KW-0812">Transmembrane</keyword>
<feature type="transmembrane region" description="Helical" evidence="5">
    <location>
        <begin position="208"/>
        <end position="229"/>
    </location>
</feature>
<dbReference type="GO" id="GO:0016874">
    <property type="term" value="F:ligase activity"/>
    <property type="evidence" value="ECO:0007669"/>
    <property type="project" value="UniProtKB-KW"/>
</dbReference>
<comment type="caution">
    <text evidence="7">The sequence shown here is derived from an EMBL/GenBank/DDBJ whole genome shotgun (WGS) entry which is preliminary data.</text>
</comment>
<dbReference type="PANTHER" id="PTHR37422:SF13">
    <property type="entry name" value="LIPOPOLYSACCHARIDE BIOSYNTHESIS PROTEIN PA4999-RELATED"/>
    <property type="match status" value="1"/>
</dbReference>
<feature type="transmembrane region" description="Helical" evidence="5">
    <location>
        <begin position="411"/>
        <end position="430"/>
    </location>
</feature>
<proteinExistence type="predicted"/>
<dbReference type="OrthoDB" id="7056675at2"/>
<evidence type="ECO:0000313" key="8">
    <source>
        <dbReference type="Proteomes" id="UP000295357"/>
    </source>
</evidence>
<dbReference type="Proteomes" id="UP000295357">
    <property type="component" value="Unassembled WGS sequence"/>
</dbReference>
<organism evidence="7 8">
    <name type="scientific">Roseateles asaccharophilus</name>
    <dbReference type="NCBI Taxonomy" id="582607"/>
    <lineage>
        <taxon>Bacteria</taxon>
        <taxon>Pseudomonadati</taxon>
        <taxon>Pseudomonadota</taxon>
        <taxon>Betaproteobacteria</taxon>
        <taxon>Burkholderiales</taxon>
        <taxon>Sphaerotilaceae</taxon>
        <taxon>Roseateles</taxon>
    </lineage>
</organism>
<keyword evidence="8" id="KW-1185">Reference proteome</keyword>
<name>A0A4R6MY51_9BURK</name>
<dbReference type="Pfam" id="PF04932">
    <property type="entry name" value="Wzy_C"/>
    <property type="match status" value="1"/>
</dbReference>
<evidence type="ECO:0000256" key="1">
    <source>
        <dbReference type="ARBA" id="ARBA00004141"/>
    </source>
</evidence>
<evidence type="ECO:0000313" key="7">
    <source>
        <dbReference type="EMBL" id="TDP07484.1"/>
    </source>
</evidence>
<feature type="transmembrane region" description="Helical" evidence="5">
    <location>
        <begin position="294"/>
        <end position="315"/>
    </location>
</feature>